<proteinExistence type="predicted"/>
<reference evidence="1" key="1">
    <citation type="submission" date="2018-02" db="EMBL/GenBank/DDBJ databases">
        <title>Rhizophora mucronata_Transcriptome.</title>
        <authorList>
            <person name="Meera S.P."/>
            <person name="Sreeshan A."/>
            <person name="Augustine A."/>
        </authorList>
    </citation>
    <scope>NUCLEOTIDE SEQUENCE</scope>
    <source>
        <tissue evidence="1">Leaf</tissue>
    </source>
</reference>
<dbReference type="EMBL" id="GGEC01050411">
    <property type="protein sequence ID" value="MBX30895.1"/>
    <property type="molecule type" value="Transcribed_RNA"/>
</dbReference>
<protein>
    <submittedName>
        <fullName evidence="1">Uncharacterized protein MANES_15G027000</fullName>
    </submittedName>
</protein>
<name>A0A2P2MKZ2_RHIMU</name>
<dbReference type="AlphaFoldDB" id="A0A2P2MKZ2"/>
<evidence type="ECO:0000313" key="1">
    <source>
        <dbReference type="EMBL" id="MBX30895.1"/>
    </source>
</evidence>
<sequence>MVSNIELPSISLLLSIRIILNNFVVKTFNTVGISGAQERSSVELAVVGVRNPRPHPLGRLDSVL</sequence>
<accession>A0A2P2MKZ2</accession>
<organism evidence="1">
    <name type="scientific">Rhizophora mucronata</name>
    <name type="common">Asiatic mangrove</name>
    <dbReference type="NCBI Taxonomy" id="61149"/>
    <lineage>
        <taxon>Eukaryota</taxon>
        <taxon>Viridiplantae</taxon>
        <taxon>Streptophyta</taxon>
        <taxon>Embryophyta</taxon>
        <taxon>Tracheophyta</taxon>
        <taxon>Spermatophyta</taxon>
        <taxon>Magnoliopsida</taxon>
        <taxon>eudicotyledons</taxon>
        <taxon>Gunneridae</taxon>
        <taxon>Pentapetalae</taxon>
        <taxon>rosids</taxon>
        <taxon>fabids</taxon>
        <taxon>Malpighiales</taxon>
        <taxon>Rhizophoraceae</taxon>
        <taxon>Rhizophora</taxon>
    </lineage>
</organism>